<name>C0GKL0_DETAL</name>
<feature type="domain" description="SAF" evidence="1">
    <location>
        <begin position="39"/>
        <end position="101"/>
    </location>
</feature>
<dbReference type="OrthoDB" id="163768at2"/>
<proteinExistence type="predicted"/>
<dbReference type="InterPro" id="IPR031571">
    <property type="entry name" value="RcpC_dom"/>
</dbReference>
<dbReference type="AlphaFoldDB" id="C0GKL0"/>
<dbReference type="InterPro" id="IPR013974">
    <property type="entry name" value="SAF"/>
</dbReference>
<dbReference type="EMBL" id="ACJM01000025">
    <property type="protein sequence ID" value="EEG76102.1"/>
    <property type="molecule type" value="Genomic_DNA"/>
</dbReference>
<dbReference type="InterPro" id="IPR017592">
    <property type="entry name" value="Pilus_assmbl_Flp-typ_CpaB"/>
</dbReference>
<evidence type="ECO:0000259" key="1">
    <source>
        <dbReference type="SMART" id="SM00858"/>
    </source>
</evidence>
<evidence type="ECO:0000313" key="3">
    <source>
        <dbReference type="Proteomes" id="UP000006443"/>
    </source>
</evidence>
<protein>
    <submittedName>
        <fullName evidence="2">Flp pilus assembly protein CpaB</fullName>
    </submittedName>
</protein>
<dbReference type="STRING" id="555088.DealDRAFT_3019"/>
<dbReference type="RefSeq" id="WP_008519009.1">
    <property type="nucleotide sequence ID" value="NZ_ACJM01000025.1"/>
</dbReference>
<keyword evidence="3" id="KW-1185">Reference proteome</keyword>
<reference evidence="2 3" key="1">
    <citation type="submission" date="2009-02" db="EMBL/GenBank/DDBJ databases">
        <title>Sequencing of the draft genome and assembly of Dethiobacter alkaliphilus AHT 1.</title>
        <authorList>
            <consortium name="US DOE Joint Genome Institute (JGI-PGF)"/>
            <person name="Lucas S."/>
            <person name="Copeland A."/>
            <person name="Lapidus A."/>
            <person name="Glavina del Rio T."/>
            <person name="Dalin E."/>
            <person name="Tice H."/>
            <person name="Bruce D."/>
            <person name="Goodwin L."/>
            <person name="Pitluck S."/>
            <person name="Larimer F."/>
            <person name="Land M.L."/>
            <person name="Hauser L."/>
            <person name="Muyzer G."/>
        </authorList>
    </citation>
    <scope>NUCLEOTIDE SEQUENCE [LARGE SCALE GENOMIC DNA]</scope>
    <source>
        <strain evidence="2 3">AHT 1</strain>
    </source>
</reference>
<dbReference type="Proteomes" id="UP000006443">
    <property type="component" value="Unassembled WGS sequence"/>
</dbReference>
<dbReference type="eggNOG" id="COG3745">
    <property type="taxonomic scope" value="Bacteria"/>
</dbReference>
<gene>
    <name evidence="2" type="ORF">DealDRAFT_3019</name>
</gene>
<dbReference type="Pfam" id="PF16976">
    <property type="entry name" value="RcpC"/>
    <property type="match status" value="1"/>
</dbReference>
<dbReference type="CDD" id="cd11614">
    <property type="entry name" value="SAF_CpaB_FlgA_like"/>
    <property type="match status" value="1"/>
</dbReference>
<dbReference type="NCBIfam" id="TIGR03177">
    <property type="entry name" value="pilus_cpaB"/>
    <property type="match status" value="1"/>
</dbReference>
<dbReference type="SMART" id="SM00858">
    <property type="entry name" value="SAF"/>
    <property type="match status" value="1"/>
</dbReference>
<dbReference type="Pfam" id="PF08666">
    <property type="entry name" value="SAF"/>
    <property type="match status" value="1"/>
</dbReference>
<comment type="caution">
    <text evidence="2">The sequence shown here is derived from an EMBL/GenBank/DDBJ whole genome shotgun (WGS) entry which is preliminary data.</text>
</comment>
<evidence type="ECO:0000313" key="2">
    <source>
        <dbReference type="EMBL" id="EEG76102.1"/>
    </source>
</evidence>
<sequence length="229" mass="25017">MKGKKFFLLSLILALVAAGAIFHYLNEMERQSKSAANLTTILVAREEIPARTRLSASMFTTAEVPQDAIHGDAIRETSELDGAYARERLVAGEQVLSARLVFEQSETGLSYKVSDGHRAVTVPVNNVSGVAGYILPGDYVDAIVTIESTEDEDTVTKVVESKIKVLASGQYTVEQDREQLIVETVTLDTPADAVTAIIQASERGSLRLVLRPVEESNDRAIRAHRLSQF</sequence>
<accession>C0GKL0</accession>
<organism evidence="2 3">
    <name type="scientific">Dethiobacter alkaliphilus AHT 1</name>
    <dbReference type="NCBI Taxonomy" id="555088"/>
    <lineage>
        <taxon>Bacteria</taxon>
        <taxon>Bacillati</taxon>
        <taxon>Bacillota</taxon>
        <taxon>Dethiobacteria</taxon>
        <taxon>Dethiobacterales</taxon>
        <taxon>Dethiobacteraceae</taxon>
        <taxon>Dethiobacter</taxon>
    </lineage>
</organism>